<comment type="caution">
    <text evidence="7">The sequence shown here is derived from an EMBL/GenBank/DDBJ whole genome shotgun (WGS) entry which is preliminary data.</text>
</comment>
<accession>A0ABV7XN04</accession>
<dbReference type="InterPro" id="IPR003661">
    <property type="entry name" value="HisK_dim/P_dom"/>
</dbReference>
<dbReference type="Pfam" id="PF02518">
    <property type="entry name" value="HATPase_c"/>
    <property type="match status" value="1"/>
</dbReference>
<protein>
    <recommendedName>
        <fullName evidence="2">histidine kinase</fullName>
        <ecNumber evidence="2">2.7.13.3</ecNumber>
    </recommendedName>
</protein>
<keyword evidence="8" id="KW-1185">Reference proteome</keyword>
<dbReference type="SUPFAM" id="SSF55874">
    <property type="entry name" value="ATPase domain of HSP90 chaperone/DNA topoisomerase II/histidine kinase"/>
    <property type="match status" value="1"/>
</dbReference>
<dbReference type="Pfam" id="PF00512">
    <property type="entry name" value="HisKA"/>
    <property type="match status" value="1"/>
</dbReference>
<dbReference type="Gene3D" id="1.10.287.130">
    <property type="match status" value="1"/>
</dbReference>
<keyword evidence="3" id="KW-0597">Phosphoprotein</keyword>
<dbReference type="EMBL" id="JBHRYA010000007">
    <property type="protein sequence ID" value="MFC3716189.1"/>
    <property type="molecule type" value="Genomic_DNA"/>
</dbReference>
<evidence type="ECO:0000313" key="7">
    <source>
        <dbReference type="EMBL" id="MFC3716189.1"/>
    </source>
</evidence>
<evidence type="ECO:0000256" key="3">
    <source>
        <dbReference type="ARBA" id="ARBA00022553"/>
    </source>
</evidence>
<dbReference type="InterPro" id="IPR005467">
    <property type="entry name" value="His_kinase_dom"/>
</dbReference>
<dbReference type="EC" id="2.7.13.3" evidence="2"/>
<dbReference type="Proteomes" id="UP001595705">
    <property type="component" value="Unassembled WGS sequence"/>
</dbReference>
<dbReference type="RefSeq" id="WP_386743301.1">
    <property type="nucleotide sequence ID" value="NZ_JBHRYA010000007.1"/>
</dbReference>
<dbReference type="PROSITE" id="PS50109">
    <property type="entry name" value="HIS_KIN"/>
    <property type="match status" value="1"/>
</dbReference>
<evidence type="ECO:0000259" key="6">
    <source>
        <dbReference type="PROSITE" id="PS50109"/>
    </source>
</evidence>
<dbReference type="SUPFAM" id="SSF47384">
    <property type="entry name" value="Homodimeric domain of signal transducing histidine kinase"/>
    <property type="match status" value="1"/>
</dbReference>
<gene>
    <name evidence="7" type="ORF">ACFONC_08500</name>
</gene>
<dbReference type="SMART" id="SM00388">
    <property type="entry name" value="HisKA"/>
    <property type="match status" value="1"/>
</dbReference>
<comment type="catalytic activity">
    <reaction evidence="1">
        <text>ATP + protein L-histidine = ADP + protein N-phospho-L-histidine.</text>
        <dbReference type="EC" id="2.7.13.3"/>
    </reaction>
</comment>
<dbReference type="InterPro" id="IPR036890">
    <property type="entry name" value="HATPase_C_sf"/>
</dbReference>
<feature type="domain" description="Histidine kinase" evidence="6">
    <location>
        <begin position="42"/>
        <end position="256"/>
    </location>
</feature>
<keyword evidence="7" id="KW-0547">Nucleotide-binding</keyword>
<proteinExistence type="predicted"/>
<keyword evidence="7" id="KW-0067">ATP-binding</keyword>
<dbReference type="PRINTS" id="PR00344">
    <property type="entry name" value="BCTRLSENSOR"/>
</dbReference>
<dbReference type="Gene3D" id="3.30.565.10">
    <property type="entry name" value="Histidine kinase-like ATPase, C-terminal domain"/>
    <property type="match status" value="1"/>
</dbReference>
<dbReference type="PANTHER" id="PTHR42878:SF15">
    <property type="entry name" value="BACTERIOPHYTOCHROME"/>
    <property type="match status" value="1"/>
</dbReference>
<evidence type="ECO:0000256" key="1">
    <source>
        <dbReference type="ARBA" id="ARBA00000085"/>
    </source>
</evidence>
<dbReference type="InterPro" id="IPR004358">
    <property type="entry name" value="Sig_transdc_His_kin-like_C"/>
</dbReference>
<dbReference type="SMART" id="SM00387">
    <property type="entry name" value="HATPase_c"/>
    <property type="match status" value="1"/>
</dbReference>
<dbReference type="PANTHER" id="PTHR42878">
    <property type="entry name" value="TWO-COMPONENT HISTIDINE KINASE"/>
    <property type="match status" value="1"/>
</dbReference>
<keyword evidence="4" id="KW-0808">Transferase</keyword>
<reference evidence="8" key="1">
    <citation type="journal article" date="2019" name="Int. J. Syst. Evol. Microbiol.">
        <title>The Global Catalogue of Microorganisms (GCM) 10K type strain sequencing project: providing services to taxonomists for standard genome sequencing and annotation.</title>
        <authorList>
            <consortium name="The Broad Institute Genomics Platform"/>
            <consortium name="The Broad Institute Genome Sequencing Center for Infectious Disease"/>
            <person name="Wu L."/>
            <person name="Ma J."/>
        </authorList>
    </citation>
    <scope>NUCLEOTIDE SEQUENCE [LARGE SCALE GENOMIC DNA]</scope>
    <source>
        <strain evidence="8">KCTC 42441</strain>
    </source>
</reference>
<evidence type="ECO:0000313" key="8">
    <source>
        <dbReference type="Proteomes" id="UP001595705"/>
    </source>
</evidence>
<evidence type="ECO:0000256" key="2">
    <source>
        <dbReference type="ARBA" id="ARBA00012438"/>
    </source>
</evidence>
<dbReference type="InterPro" id="IPR036097">
    <property type="entry name" value="HisK_dim/P_sf"/>
</dbReference>
<name>A0ABV7XN04_9GAMM</name>
<sequence length="262" mass="28418">MSSAGTSSQSTGDETAAVAQQLAEARAELAAMQGLQASFAHGVSHDLRAPLRAIDSFSALLAAHLDGGLDETSRDYIARIRSASARMAELIDALLELSRAMRAELQQAPVDIGLLVDWAHAELADADAGREARIEVQPGLQAWGDERQLRLLVTRLLHNAWKFSRGRERVQVEIGGERRDDRIVMHVRDHGSGFDMRYADKLFEPFQRLHGPEQGGGNGLGLAIVRCVTERHGGRVWAQSEPGAGSTFFVELPAVPDPGNQA</sequence>
<dbReference type="InterPro" id="IPR050351">
    <property type="entry name" value="BphY/WalK/GraS-like"/>
</dbReference>
<dbReference type="InterPro" id="IPR003594">
    <property type="entry name" value="HATPase_dom"/>
</dbReference>
<evidence type="ECO:0000256" key="5">
    <source>
        <dbReference type="ARBA" id="ARBA00022777"/>
    </source>
</evidence>
<dbReference type="CDD" id="cd00082">
    <property type="entry name" value="HisKA"/>
    <property type="match status" value="1"/>
</dbReference>
<keyword evidence="5" id="KW-0418">Kinase</keyword>
<dbReference type="GO" id="GO:0005524">
    <property type="term" value="F:ATP binding"/>
    <property type="evidence" value="ECO:0007669"/>
    <property type="project" value="UniProtKB-KW"/>
</dbReference>
<evidence type="ECO:0000256" key="4">
    <source>
        <dbReference type="ARBA" id="ARBA00022679"/>
    </source>
</evidence>
<organism evidence="7 8">
    <name type="scientific">Luteimonas soli</name>
    <dbReference type="NCBI Taxonomy" id="1648966"/>
    <lineage>
        <taxon>Bacteria</taxon>
        <taxon>Pseudomonadati</taxon>
        <taxon>Pseudomonadota</taxon>
        <taxon>Gammaproteobacteria</taxon>
        <taxon>Lysobacterales</taxon>
        <taxon>Lysobacteraceae</taxon>
        <taxon>Luteimonas</taxon>
    </lineage>
</organism>